<dbReference type="InterPro" id="IPR023213">
    <property type="entry name" value="CAT-like_dom_sf"/>
</dbReference>
<dbReference type="GO" id="GO:0006086">
    <property type="term" value="P:pyruvate decarboxylation to acetyl-CoA"/>
    <property type="evidence" value="ECO:0007669"/>
    <property type="project" value="InterPro"/>
</dbReference>
<dbReference type="PANTHER" id="PTHR23151">
    <property type="entry name" value="DIHYDROLIPOAMIDE ACETYL/SUCCINYL-TRANSFERASE-RELATED"/>
    <property type="match status" value="1"/>
</dbReference>
<protein>
    <submittedName>
        <fullName evidence="2">Dihydrolipoamide acetyltransferase component of pyruvate dehydrogenase complex</fullName>
    </submittedName>
</protein>
<feature type="non-terminal residue" evidence="2">
    <location>
        <position position="1"/>
    </location>
</feature>
<dbReference type="PANTHER" id="PTHR23151:SF90">
    <property type="entry name" value="DIHYDROLIPOYLLYSINE-RESIDUE ACETYLTRANSFERASE COMPONENT OF PYRUVATE DEHYDROGENASE COMPLEX, MITOCHONDRIAL-RELATED"/>
    <property type="match status" value="1"/>
</dbReference>
<feature type="non-terminal residue" evidence="2">
    <location>
        <position position="180"/>
    </location>
</feature>
<accession>A0A699YQD8</accession>
<feature type="domain" description="2-oxoacid dehydrogenase acyltransferase catalytic" evidence="1">
    <location>
        <begin position="24"/>
        <end position="180"/>
    </location>
</feature>
<name>A0A699YQD8_HAELA</name>
<dbReference type="GO" id="GO:0016746">
    <property type="term" value="F:acyltransferase activity"/>
    <property type="evidence" value="ECO:0007669"/>
    <property type="project" value="InterPro"/>
</dbReference>
<keyword evidence="2" id="KW-0808">Transferase</keyword>
<comment type="caution">
    <text evidence="2">The sequence shown here is derived from an EMBL/GenBank/DDBJ whole genome shotgun (WGS) entry which is preliminary data.</text>
</comment>
<dbReference type="Gene3D" id="3.30.559.10">
    <property type="entry name" value="Chloramphenicol acetyltransferase-like domain"/>
    <property type="match status" value="1"/>
</dbReference>
<dbReference type="Proteomes" id="UP000485058">
    <property type="component" value="Unassembled WGS sequence"/>
</dbReference>
<evidence type="ECO:0000259" key="1">
    <source>
        <dbReference type="Pfam" id="PF00198"/>
    </source>
</evidence>
<evidence type="ECO:0000313" key="2">
    <source>
        <dbReference type="EMBL" id="GFH12557.1"/>
    </source>
</evidence>
<evidence type="ECO:0000313" key="3">
    <source>
        <dbReference type="Proteomes" id="UP000485058"/>
    </source>
</evidence>
<dbReference type="GO" id="GO:0045254">
    <property type="term" value="C:pyruvate dehydrogenase complex"/>
    <property type="evidence" value="ECO:0007669"/>
    <property type="project" value="InterPro"/>
</dbReference>
<dbReference type="SUPFAM" id="SSF52777">
    <property type="entry name" value="CoA-dependent acyltransferases"/>
    <property type="match status" value="1"/>
</dbReference>
<dbReference type="InterPro" id="IPR001078">
    <property type="entry name" value="2-oxoacid_DH_actylTfrase"/>
</dbReference>
<dbReference type="EMBL" id="BLLF01000515">
    <property type="protein sequence ID" value="GFH12557.1"/>
    <property type="molecule type" value="Genomic_DNA"/>
</dbReference>
<dbReference type="Pfam" id="PF00198">
    <property type="entry name" value="2-oxoacid_dh"/>
    <property type="match status" value="1"/>
</dbReference>
<proteinExistence type="predicted"/>
<keyword evidence="2" id="KW-0670">Pyruvate</keyword>
<dbReference type="AlphaFoldDB" id="A0A699YQD8"/>
<sequence>MAFENQEDGVLAKILMPDGSKDVPIRKIIAQRLLASKVGIPALYLSADVVMDELLGLRKALAARDIKVSVNDFVLKAVAQALKEVPAANVYYHEANGDSQPFKTVDICVAVATDKGLITPIVKGADGKTLTQISAEVKQLAAKAKANKLKPEEFQGGSFTVSNLGMYGVTAFSAIINPPQ</sequence>
<organism evidence="2 3">
    <name type="scientific">Haematococcus lacustris</name>
    <name type="common">Green alga</name>
    <name type="synonym">Haematococcus pluvialis</name>
    <dbReference type="NCBI Taxonomy" id="44745"/>
    <lineage>
        <taxon>Eukaryota</taxon>
        <taxon>Viridiplantae</taxon>
        <taxon>Chlorophyta</taxon>
        <taxon>core chlorophytes</taxon>
        <taxon>Chlorophyceae</taxon>
        <taxon>CS clade</taxon>
        <taxon>Chlamydomonadales</taxon>
        <taxon>Haematococcaceae</taxon>
        <taxon>Haematococcus</taxon>
    </lineage>
</organism>
<keyword evidence="3" id="KW-1185">Reference proteome</keyword>
<reference evidence="2 3" key="1">
    <citation type="submission" date="2020-02" db="EMBL/GenBank/DDBJ databases">
        <title>Draft genome sequence of Haematococcus lacustris strain NIES-144.</title>
        <authorList>
            <person name="Morimoto D."/>
            <person name="Nakagawa S."/>
            <person name="Yoshida T."/>
            <person name="Sawayama S."/>
        </authorList>
    </citation>
    <scope>NUCLEOTIDE SEQUENCE [LARGE SCALE GENOMIC DNA]</scope>
    <source>
        <strain evidence="2 3">NIES-144</strain>
    </source>
</reference>
<dbReference type="InterPro" id="IPR045257">
    <property type="entry name" value="E2/Pdx1"/>
</dbReference>
<dbReference type="GO" id="GO:0005739">
    <property type="term" value="C:mitochondrion"/>
    <property type="evidence" value="ECO:0007669"/>
    <property type="project" value="TreeGrafter"/>
</dbReference>
<gene>
    <name evidence="2" type="ORF">HaLaN_08269</name>
</gene>